<organism evidence="2 3">
    <name type="scientific">Dryococelus australis</name>
    <dbReference type="NCBI Taxonomy" id="614101"/>
    <lineage>
        <taxon>Eukaryota</taxon>
        <taxon>Metazoa</taxon>
        <taxon>Ecdysozoa</taxon>
        <taxon>Arthropoda</taxon>
        <taxon>Hexapoda</taxon>
        <taxon>Insecta</taxon>
        <taxon>Pterygota</taxon>
        <taxon>Neoptera</taxon>
        <taxon>Polyneoptera</taxon>
        <taxon>Phasmatodea</taxon>
        <taxon>Verophasmatodea</taxon>
        <taxon>Anareolatae</taxon>
        <taxon>Phasmatidae</taxon>
        <taxon>Eurycanthinae</taxon>
        <taxon>Dryococelus</taxon>
    </lineage>
</organism>
<feature type="compositionally biased region" description="Basic residues" evidence="1">
    <location>
        <begin position="140"/>
        <end position="152"/>
    </location>
</feature>
<protein>
    <submittedName>
        <fullName evidence="2">Uncharacterized protein</fullName>
    </submittedName>
</protein>
<feature type="region of interest" description="Disordered" evidence="1">
    <location>
        <begin position="140"/>
        <end position="162"/>
    </location>
</feature>
<sequence length="1547" mass="171798">MAACDVRTPRVKELSKTTTGETDIVSNSNATARLLAKLYMNLNLRTKRTSCTGTRSERLSSSIRLTQQGHVVDCGVSRGTWLCDHSLEHMGRQPQPYFHAHESGALSLWCNHPYLVKLSLHEAEEYPGSRTLAGLQKRLQKKKKIPNARTHAHARDTRVERTPEVCKLGSHDSVHEHRVYTNQSPDCSSLPRHGFGPDRSLVAFIVTPRVVKLRVSKENVAGWEQGRSPDQEAAYMSARLREAMHIYPRTAEFRAVWDLVMSKCSKVRGGCGRYREEDWGLMFLLSYRIRARAELEGKRKRLRGMVRVLVYEQVCFEWMRYESNTSTSSVIVGRASVGSDLYGCCVVKIAGWMCVLFGVLGKRNLVCNTLTIIYSGHKPVLREVECWRAGKLGATRSGSNCVQGDVDVVEVTQKAAVFRRRRDATAVHNACCDAATARLSGLGACLALPTATLTRASVPSSSQAHHAVERPQDRVLTAASDAGRVCGAEVTWHVTSSQTELHWRSALRLTVLGHASCPHFRWTTAYNTASFIVIACFTTYTKDEVDRLFVIHPTFTYPNPTQLSKSQGQHSPRLAHADILAPGMSNFPDIPHKSVELKSLLRVRMEQRRNERAGKREIPEETRRLAASSGTIPTSEIQGIQPGSTRLFRKLLGSLLWPRHVTHVTLQEQYNTRHTAGTVQHTPHCRNSTTHVTLQEQYNTRHAAGTVQHTSRCRNSTTHVTLREQYNTRHTAGTVQHTSHCGNSTTHVTLREQYSTRHAEGTVQHTSHCGNSTGNMSDVTTFGPTLKPLGGNDREARIRGGCGKPRDRAQLDLGSRPIRAVSGARPTVGCLLLCRVLATQLLLSSAMLLRDPQSPTAGLTTIPVSRVIFNQSQGDFLLSTDGWATALQKPHFKTSASENKVNVIEIIATSRTQLSHTRERRETGWSDVNCDSPCSHVGRLGSACWTNNYVHTALYKRLTAILATDSRTSDWQLYLLATGESVLRKCPDDENQSGNAKMEQRHSARAGETAAYRENPPTKATPSPFLTSENSGVTPTLDRHLRISHHPPLRGKKKLQPANTPAENDYSREIAQGLPTDQTSRSFVSVAFARFTSISLANHIIYQPQSRRACKPSNWCSSSNSEFSEECYVVLMKSSSEYTCHVLIGACFVPHCTEDTYDSTRVQSELHLRPYHEFAQRKCDVTFVSNGTVSNVYKLKSIPSRIVEQGPRQATASLTRRPATSEAVQSYTSAPRADPPVVMATSHHLWPPAPPSSRDVHSASPITAWRPRIYPPTWYMRISGRPTGPKQREAILEDREKDDTAVNYGRRKAYSKVKKVVRSGVGALDVRSSVALIVSLLVRLQSDKVVPADRRVLVLAQTVALSPRLPLATREFRTMWRHLSVYYCDVCTTVTMQQPVIVSHVPDKLLTPTGKPYNVVLRVETHDGAVKSLLQRRRRGCILTLHKTNLFSRRQVGREQHVCSDPGCRITQHAVCSTYPPLIVAVLLPTFAAPRPQRLCLLADKPPPATGASLRSCVDNTPPISRGAVGSCATDLGCGRLWVRIPGKAGC</sequence>
<dbReference type="EMBL" id="JARBHB010000005">
    <property type="protein sequence ID" value="KAJ8883436.1"/>
    <property type="molecule type" value="Genomic_DNA"/>
</dbReference>
<feature type="compositionally biased region" description="Polar residues" evidence="1">
    <location>
        <begin position="1018"/>
        <end position="1034"/>
    </location>
</feature>
<gene>
    <name evidence="2" type="ORF">PR048_015279</name>
</gene>
<feature type="compositionally biased region" description="Basic residues" evidence="1">
    <location>
        <begin position="1042"/>
        <end position="1055"/>
    </location>
</feature>
<comment type="caution">
    <text evidence="2">The sequence shown here is derived from an EMBL/GenBank/DDBJ whole genome shotgun (WGS) entry which is preliminary data.</text>
</comment>
<feature type="region of interest" description="Disordered" evidence="1">
    <location>
        <begin position="986"/>
        <end position="1064"/>
    </location>
</feature>
<reference evidence="2 3" key="1">
    <citation type="submission" date="2023-02" db="EMBL/GenBank/DDBJ databases">
        <title>LHISI_Scaffold_Assembly.</title>
        <authorList>
            <person name="Stuart O.P."/>
            <person name="Cleave R."/>
            <person name="Magrath M.J.L."/>
            <person name="Mikheyev A.S."/>
        </authorList>
    </citation>
    <scope>NUCLEOTIDE SEQUENCE [LARGE SCALE GENOMIC DNA]</scope>
    <source>
        <strain evidence="2">Daus_M_001</strain>
        <tissue evidence="2">Leg muscle</tissue>
    </source>
</reference>
<accession>A0ABQ9HGI0</accession>
<dbReference type="Proteomes" id="UP001159363">
    <property type="component" value="Chromosome 4"/>
</dbReference>
<keyword evidence="3" id="KW-1185">Reference proteome</keyword>
<proteinExistence type="predicted"/>
<feature type="compositionally biased region" description="Basic and acidic residues" evidence="1">
    <location>
        <begin position="153"/>
        <end position="162"/>
    </location>
</feature>
<evidence type="ECO:0000313" key="2">
    <source>
        <dbReference type="EMBL" id="KAJ8883436.1"/>
    </source>
</evidence>
<evidence type="ECO:0000256" key="1">
    <source>
        <dbReference type="SAM" id="MobiDB-lite"/>
    </source>
</evidence>
<evidence type="ECO:0000313" key="3">
    <source>
        <dbReference type="Proteomes" id="UP001159363"/>
    </source>
</evidence>
<feature type="region of interest" description="Disordered" evidence="1">
    <location>
        <begin position="1206"/>
        <end position="1234"/>
    </location>
</feature>
<name>A0ABQ9HGI0_9NEOP</name>